<dbReference type="Gene3D" id="2.140.10.10">
    <property type="entry name" value="Quinoprotein alcohol dehydrogenase-like superfamily"/>
    <property type="match status" value="1"/>
</dbReference>
<keyword evidence="5 11" id="KW-0479">Metal-binding</keyword>
<comment type="caution">
    <text evidence="13">The sequence shown here is derived from an EMBL/GenBank/DDBJ whole genome shotgun (WGS) entry which is preliminary data.</text>
</comment>
<dbReference type="InterPro" id="IPR017512">
    <property type="entry name" value="PQQ_MeOH/EtOH_DH"/>
</dbReference>
<keyword evidence="7" id="KW-0106">Calcium</keyword>
<gene>
    <name evidence="13" type="ORF">PQG45_07825</name>
</gene>
<dbReference type="SUPFAM" id="SSF46626">
    <property type="entry name" value="Cytochrome c"/>
    <property type="match status" value="1"/>
</dbReference>
<dbReference type="InterPro" id="IPR009056">
    <property type="entry name" value="Cyt_c-like_dom"/>
</dbReference>
<comment type="similarity">
    <text evidence="3">Belongs to the bacterial PQQ dehydrogenase family.</text>
</comment>
<dbReference type="InterPro" id="IPR002372">
    <property type="entry name" value="PQQ_rpt_dom"/>
</dbReference>
<proteinExistence type="inferred from homology"/>
<evidence type="ECO:0000313" key="14">
    <source>
        <dbReference type="Proteomes" id="UP001249959"/>
    </source>
</evidence>
<evidence type="ECO:0000256" key="1">
    <source>
        <dbReference type="ARBA" id="ARBA00001913"/>
    </source>
</evidence>
<evidence type="ECO:0000256" key="5">
    <source>
        <dbReference type="ARBA" id="ARBA00022723"/>
    </source>
</evidence>
<keyword evidence="10" id="KW-1015">Disulfide bond</keyword>
<dbReference type="InterPro" id="IPR036909">
    <property type="entry name" value="Cyt_c-like_dom_sf"/>
</dbReference>
<evidence type="ECO:0000256" key="8">
    <source>
        <dbReference type="ARBA" id="ARBA00023002"/>
    </source>
</evidence>
<evidence type="ECO:0000256" key="9">
    <source>
        <dbReference type="ARBA" id="ARBA00023004"/>
    </source>
</evidence>
<dbReference type="InterPro" id="IPR018391">
    <property type="entry name" value="PQQ_b-propeller_rpt"/>
</dbReference>
<dbReference type="InterPro" id="IPR011047">
    <property type="entry name" value="Quinoprotein_ADH-like_sf"/>
</dbReference>
<dbReference type="Proteomes" id="UP001249959">
    <property type="component" value="Unassembled WGS sequence"/>
</dbReference>
<evidence type="ECO:0000313" key="13">
    <source>
        <dbReference type="EMBL" id="MDU0808940.1"/>
    </source>
</evidence>
<name>A0ABU3TST9_9BACT</name>
<evidence type="ECO:0000256" key="3">
    <source>
        <dbReference type="ARBA" id="ARBA00008156"/>
    </source>
</evidence>
<dbReference type="RefSeq" id="WP_315577196.1">
    <property type="nucleotide sequence ID" value="NZ_JARDXH010000006.1"/>
</dbReference>
<dbReference type="CDD" id="cd10279">
    <property type="entry name" value="PQQ_ADH_II"/>
    <property type="match status" value="1"/>
</dbReference>
<keyword evidence="6" id="KW-0732">Signal</keyword>
<dbReference type="Gene3D" id="1.10.760.10">
    <property type="entry name" value="Cytochrome c-like domain"/>
    <property type="match status" value="1"/>
</dbReference>
<evidence type="ECO:0000256" key="7">
    <source>
        <dbReference type="ARBA" id="ARBA00022837"/>
    </source>
</evidence>
<dbReference type="PANTHER" id="PTHR32303">
    <property type="entry name" value="QUINOPROTEIN ALCOHOL DEHYDROGENASE (CYTOCHROME C)"/>
    <property type="match status" value="1"/>
</dbReference>
<keyword evidence="4 11" id="KW-0349">Heme</keyword>
<evidence type="ECO:0000256" key="10">
    <source>
        <dbReference type="ARBA" id="ARBA00023157"/>
    </source>
</evidence>
<dbReference type="EMBL" id="JAVNWW010000003">
    <property type="protein sequence ID" value="MDU0808940.1"/>
    <property type="molecule type" value="Genomic_DNA"/>
</dbReference>
<reference evidence="13 14" key="1">
    <citation type="submission" date="2023-09" db="EMBL/GenBank/DDBJ databases">
        <title>Aquirufa genomes.</title>
        <authorList>
            <person name="Pitt A."/>
        </authorList>
    </citation>
    <scope>NUCLEOTIDE SEQUENCE [LARGE SCALE GENOMIC DNA]</scope>
    <source>
        <strain evidence="13 14">LEOWEIH-7C</strain>
    </source>
</reference>
<dbReference type="SUPFAM" id="SSF50998">
    <property type="entry name" value="Quinoprotein alcohol dehydrogenase-like"/>
    <property type="match status" value="1"/>
</dbReference>
<evidence type="ECO:0000256" key="11">
    <source>
        <dbReference type="PROSITE-ProRule" id="PRU00433"/>
    </source>
</evidence>
<keyword evidence="14" id="KW-1185">Reference proteome</keyword>
<dbReference type="PROSITE" id="PS51257">
    <property type="entry name" value="PROKAR_LIPOPROTEIN"/>
    <property type="match status" value="1"/>
</dbReference>
<organism evidence="13 14">
    <name type="scientific">Aquirufa regiilacus</name>
    <dbReference type="NCBI Taxonomy" id="3024868"/>
    <lineage>
        <taxon>Bacteria</taxon>
        <taxon>Pseudomonadati</taxon>
        <taxon>Bacteroidota</taxon>
        <taxon>Cytophagia</taxon>
        <taxon>Cytophagales</taxon>
        <taxon>Flectobacillaceae</taxon>
        <taxon>Aquirufa</taxon>
    </lineage>
</organism>
<dbReference type="PROSITE" id="PS51007">
    <property type="entry name" value="CYTC"/>
    <property type="match status" value="1"/>
</dbReference>
<comment type="cofactor">
    <cofactor evidence="1">
        <name>Ca(2+)</name>
        <dbReference type="ChEBI" id="CHEBI:29108"/>
    </cofactor>
</comment>
<evidence type="ECO:0000256" key="4">
    <source>
        <dbReference type="ARBA" id="ARBA00022617"/>
    </source>
</evidence>
<dbReference type="Pfam" id="PF01011">
    <property type="entry name" value="PQQ"/>
    <property type="match status" value="2"/>
</dbReference>
<dbReference type="NCBIfam" id="TIGR03075">
    <property type="entry name" value="PQQ_enz_alc_DH"/>
    <property type="match status" value="1"/>
</dbReference>
<dbReference type="Pfam" id="PF13442">
    <property type="entry name" value="Cytochrome_CBB3"/>
    <property type="match status" value="1"/>
</dbReference>
<keyword evidence="9 11" id="KW-0408">Iron</keyword>
<comment type="cofactor">
    <cofactor evidence="2">
        <name>pyrroloquinoline quinone</name>
        <dbReference type="ChEBI" id="CHEBI:58442"/>
    </cofactor>
</comment>
<evidence type="ECO:0000256" key="2">
    <source>
        <dbReference type="ARBA" id="ARBA00001931"/>
    </source>
</evidence>
<evidence type="ECO:0000256" key="6">
    <source>
        <dbReference type="ARBA" id="ARBA00022729"/>
    </source>
</evidence>
<feature type="domain" description="Cytochrome c" evidence="12">
    <location>
        <begin position="610"/>
        <end position="686"/>
    </location>
</feature>
<protein>
    <submittedName>
        <fullName evidence="13">PQQ-dependent dehydrogenase, methanol/ethanol family</fullName>
    </submittedName>
</protein>
<sequence>MLKKLIFVLAMASALTGCQKKDAPKGSEAHIDDVTSAIDDDALTNAQDAPGDWTSYGLNYKEDRFSPLTQINKDNVSQLSLAWSTDLGTNRGIEATPLVVDGIMFLSGPWSVIYALDTRSGKILWTYDPEVPKQTGLKACCDVVNRGIAMYKGNIFAGTLDGRLVSIKASTGKLNWSVITVDTARAYTITGAPRVYDGKVIIGNSGADLGVRGYVSAYDAEDGKEAWRFWTVPGDPKKGFESKAMEDAAKTWKGEWWKIGGGGTAWDGFAYDPALGLVYIGTGNGSPWNREIRSPGGGDNLFLSSIVAVDVKTGEYKWHYQTTPGETWDYTAVQQMILADMKIGGKDRKVIMQAPKNGFFYVLDRETGELLKADAYTYVNWATHVDLKTGRPVETPNSRYEKFNKLVSPSPIGGHNWQAMAYNPVTKLVYIPSREMSYPHGNRPDFKYDPLTWNTGSNPDETKKTIDDPKAHKMEGRLIAWDPVVGKEVWRSAGASIWDAGVLTTSDLVFQGNAQGKFSAIDAKTGKKVWEADLKSGIIAPPVTYLVDGVQYVTVAVGWGGVMGLWSKYTETIQPGRIFTFKIGGKGKMPALIPAEPKSKLNVAVMATSEQLAEGAKLFTVNCGGCHDLRGGGSIPNLTYSKPEIMNMIDDIVRKGIFLPKGMPNFGNRFTAQQVKNIQQYIYSEAQKK</sequence>
<evidence type="ECO:0000259" key="12">
    <source>
        <dbReference type="PROSITE" id="PS51007"/>
    </source>
</evidence>
<accession>A0ABU3TST9</accession>
<dbReference type="SMART" id="SM00564">
    <property type="entry name" value="PQQ"/>
    <property type="match status" value="5"/>
</dbReference>
<keyword evidence="8" id="KW-0560">Oxidoreductase</keyword>